<dbReference type="InterPro" id="IPR004113">
    <property type="entry name" value="FAD-bd_oxidored_4_C"/>
</dbReference>
<name>A0AAN6NAZ6_9PEZI</name>
<dbReference type="Gene3D" id="1.10.45.10">
    <property type="entry name" value="Vanillyl-alcohol Oxidase, Chain A, domain 4"/>
    <property type="match status" value="1"/>
</dbReference>
<comment type="cofactor">
    <cofactor evidence="1">
        <name>FAD</name>
        <dbReference type="ChEBI" id="CHEBI:57692"/>
    </cofactor>
</comment>
<sequence length="1165" mass="130255">MASRNQLTPILRTLARSSTRLGRNARSQPSLTVRYLSTSQPRPFQRSLDRQGKFTSETYPDLKRDERFSQLTPEHVNYFRELLGKESAVIDGVSSDSAADDLEPFNSDWMRKYRGHCKLALRPGSTEEVSKILKYCNDKKLAVVPQGGNTGLVGGSVPVFDEIVISMGRMNQIHEFDEVSGTLVVDAGVILETADHFLAEKGYIFPLDLGAKGSCQIGGNLSTNAGGLRLLRYGSLHGTVLGIEAVLPDGTIIDDLCKLRKNNTGYDIKQLFIGSEGTIGIITKATIQCPQRSKAQNVAYFGLESFEKVQQAFREAKGQLSEILSAFELMDEGSQTLVTDVTKNRRPLDDKYPFYCLIETSGSNSDHDSEKLQAFLEDVMEKGIVLDGTLAQDETQIKALWGWREGITEALSHLGSAYKYDVSIPLKQMYQLVEDTRARVDEAGLLGDTDEHPVRAVIGYGHMGDSNLHLNVSTRRYDERVEKVLEPFIYEWIAERQGSISAEHGLGIAKKKYIGYSRSATMIGLMKQIKGLYDPVSLSLVVAWAPLLKHTKVHNIWGRRRHVPALAHDPSRTLHDDKRSIFPSPHNDEMVGVPGKYKGCNTCRLRRVKCDNERPFCKKCIDSGRDCAGYERETVFIIGTIEDQGRCSSHPPRVVKSSSSSSSSSKRAGRSTPSARSSPGSKSEEKEGASSNRPQLPLPPPPPPPLPPRLSLELVPDQPLQPAWDDLISLSNSASGKRYLVQIAAVHTNLQDVARGPGNGGTGDDDADNDDDGRSSGGNSSSSSNKFTFLSFPPYEPPDPQPLLNEDDFRLRSQCMVHLSSPLEDNRSETTTTTDSICLFLYEHNNSVIFSNQPPWKDQTIQNNTVRRLGPEAFRSFPNHHFFVRVYRHNAISAALLNRKPTFLSSPEWLTSPFEHHPKSVFDRLFDIAVLLPSIFARADHILPQEQTLARRLMAQDLLTNCLNVERQFEQWYSSVLSSSQQNPGQPGSSELEEVFWIEDSESGSGFMTFADTFAFRDGVTATMFIYYWTFLVTFYPVMERLYWTIFEPVVDGAIPQTMPVLPSHLQQINPLKYSCGKTVREFAANICRSLDFALNSTVQPDMLVVPLFVVRQFYTRVPGMFPGITDDGRLELMWCEAFRQRLLTKGQDILDVVQSKKWVDLAGY</sequence>
<evidence type="ECO:0000256" key="6">
    <source>
        <dbReference type="ARBA" id="ARBA00023242"/>
    </source>
</evidence>
<dbReference type="FunFam" id="3.30.70.2190:FF:000001">
    <property type="entry name" value="D-2-hydroxyglutarate dehydrogenase mitochondrial"/>
    <property type="match status" value="1"/>
</dbReference>
<dbReference type="EC" id="1.1.2.4" evidence="7"/>
<dbReference type="Pfam" id="PF01565">
    <property type="entry name" value="FAD_binding_4"/>
    <property type="match status" value="1"/>
</dbReference>
<dbReference type="Gene3D" id="4.10.240.10">
    <property type="entry name" value="Zn(2)-C6 fungal-type DNA-binding domain"/>
    <property type="match status" value="1"/>
</dbReference>
<dbReference type="InterPro" id="IPR036318">
    <property type="entry name" value="FAD-bd_PCMH-like_sf"/>
</dbReference>
<dbReference type="SMART" id="SM00066">
    <property type="entry name" value="GAL4"/>
    <property type="match status" value="1"/>
</dbReference>
<keyword evidence="6" id="KW-0539">Nucleus</keyword>
<evidence type="ECO:0000256" key="9">
    <source>
        <dbReference type="SAM" id="MobiDB-lite"/>
    </source>
</evidence>
<dbReference type="InterPro" id="IPR036864">
    <property type="entry name" value="Zn2-C6_fun-type_DNA-bd_sf"/>
</dbReference>
<evidence type="ECO:0000256" key="5">
    <source>
        <dbReference type="ARBA" id="ARBA00023002"/>
    </source>
</evidence>
<evidence type="ECO:0000259" key="11">
    <source>
        <dbReference type="PROSITE" id="PS51387"/>
    </source>
</evidence>
<dbReference type="Gene3D" id="3.30.43.10">
    <property type="entry name" value="Uridine Diphospho-n-acetylenolpyruvylglucosamine Reductase, domain 2"/>
    <property type="match status" value="1"/>
</dbReference>
<dbReference type="FunFam" id="3.30.465.10:FF:000001">
    <property type="entry name" value="D-2-hydroxyglutarate dehydrogenase, mitochondrial"/>
    <property type="match status" value="1"/>
</dbReference>
<dbReference type="InterPro" id="IPR016169">
    <property type="entry name" value="FAD-bd_PCMH_sub2"/>
</dbReference>
<accession>A0AAN6NAZ6</accession>
<keyword evidence="5" id="KW-0560">Oxidoreductase</keyword>
<dbReference type="InterPro" id="IPR006094">
    <property type="entry name" value="Oxid_FAD_bind_N"/>
</dbReference>
<dbReference type="GO" id="GO:0004458">
    <property type="term" value="F:D-lactate dehydrogenase (cytochrome) activity"/>
    <property type="evidence" value="ECO:0007669"/>
    <property type="project" value="UniProtKB-EC"/>
</dbReference>
<evidence type="ECO:0000256" key="8">
    <source>
        <dbReference type="ARBA" id="ARBA00051436"/>
    </source>
</evidence>
<dbReference type="Pfam" id="PF02913">
    <property type="entry name" value="FAD-oxidase_C"/>
    <property type="match status" value="1"/>
</dbReference>
<dbReference type="InterPro" id="IPR051264">
    <property type="entry name" value="FAD-oxidored/transferase_4"/>
</dbReference>
<evidence type="ECO:0000256" key="4">
    <source>
        <dbReference type="ARBA" id="ARBA00022827"/>
    </source>
</evidence>
<evidence type="ECO:0000256" key="7">
    <source>
        <dbReference type="ARBA" id="ARBA00038897"/>
    </source>
</evidence>
<feature type="domain" description="Zn(2)-C6 fungal-type" evidence="10">
    <location>
        <begin position="599"/>
        <end position="627"/>
    </location>
</feature>
<gene>
    <name evidence="12" type="ORF">QBC46DRAFT_309455</name>
</gene>
<dbReference type="InterPro" id="IPR016167">
    <property type="entry name" value="FAD-bd_PCMH_sub1"/>
</dbReference>
<feature type="region of interest" description="Disordered" evidence="9">
    <location>
        <begin position="752"/>
        <end position="806"/>
    </location>
</feature>
<reference evidence="13" key="1">
    <citation type="journal article" date="2023" name="Mol. Phylogenet. Evol.">
        <title>Genome-scale phylogeny and comparative genomics of the fungal order Sordariales.</title>
        <authorList>
            <person name="Hensen N."/>
            <person name="Bonometti L."/>
            <person name="Westerberg I."/>
            <person name="Brannstrom I.O."/>
            <person name="Guillou S."/>
            <person name="Cros-Aarteil S."/>
            <person name="Calhoun S."/>
            <person name="Haridas S."/>
            <person name="Kuo A."/>
            <person name="Mondo S."/>
            <person name="Pangilinan J."/>
            <person name="Riley R."/>
            <person name="LaButti K."/>
            <person name="Andreopoulos B."/>
            <person name="Lipzen A."/>
            <person name="Chen C."/>
            <person name="Yan M."/>
            <person name="Daum C."/>
            <person name="Ng V."/>
            <person name="Clum A."/>
            <person name="Steindorff A."/>
            <person name="Ohm R.A."/>
            <person name="Martin F."/>
            <person name="Silar P."/>
            <person name="Natvig D.O."/>
            <person name="Lalanne C."/>
            <person name="Gautier V."/>
            <person name="Ament-Velasquez S.L."/>
            <person name="Kruys A."/>
            <person name="Hutchinson M.I."/>
            <person name="Powell A.J."/>
            <person name="Barry K."/>
            <person name="Miller A.N."/>
            <person name="Grigoriev I.V."/>
            <person name="Debuchy R."/>
            <person name="Gladieux P."/>
            <person name="Hiltunen Thoren M."/>
            <person name="Johannesson H."/>
        </authorList>
    </citation>
    <scope>NUCLEOTIDE SEQUENCE [LARGE SCALE GENOMIC DNA]</scope>
    <source>
        <strain evidence="13">CBS 340.73</strain>
    </source>
</reference>
<feature type="domain" description="FAD-binding PCMH-type" evidence="11">
    <location>
        <begin position="113"/>
        <end position="292"/>
    </location>
</feature>
<organism evidence="12 13">
    <name type="scientific">Diplogelasinospora grovesii</name>
    <dbReference type="NCBI Taxonomy" id="303347"/>
    <lineage>
        <taxon>Eukaryota</taxon>
        <taxon>Fungi</taxon>
        <taxon>Dikarya</taxon>
        <taxon>Ascomycota</taxon>
        <taxon>Pezizomycotina</taxon>
        <taxon>Sordariomycetes</taxon>
        <taxon>Sordariomycetidae</taxon>
        <taxon>Sordariales</taxon>
        <taxon>Diplogelasinosporaceae</taxon>
        <taxon>Diplogelasinospora</taxon>
    </lineage>
</organism>
<dbReference type="PROSITE" id="PS00463">
    <property type="entry name" value="ZN2_CY6_FUNGAL_1"/>
    <property type="match status" value="1"/>
</dbReference>
<dbReference type="EMBL" id="MU853774">
    <property type="protein sequence ID" value="KAK3942429.1"/>
    <property type="molecule type" value="Genomic_DNA"/>
</dbReference>
<protein>
    <recommendedName>
        <fullName evidence="7">D-lactate dehydrogenase (cytochrome)</fullName>
        <ecNumber evidence="7">1.1.2.4</ecNumber>
    </recommendedName>
</protein>
<feature type="compositionally biased region" description="Pro residues" evidence="9">
    <location>
        <begin position="696"/>
        <end position="708"/>
    </location>
</feature>
<evidence type="ECO:0000313" key="12">
    <source>
        <dbReference type="EMBL" id="KAK3942429.1"/>
    </source>
</evidence>
<dbReference type="InterPro" id="IPR016171">
    <property type="entry name" value="Vanillyl_alc_oxidase_C-sub2"/>
</dbReference>
<evidence type="ECO:0000256" key="1">
    <source>
        <dbReference type="ARBA" id="ARBA00001974"/>
    </source>
</evidence>
<proteinExistence type="inferred from homology"/>
<dbReference type="AlphaFoldDB" id="A0AAN6NAZ6"/>
<dbReference type="InterPro" id="IPR016166">
    <property type="entry name" value="FAD-bd_PCMH"/>
</dbReference>
<evidence type="ECO:0000256" key="3">
    <source>
        <dbReference type="ARBA" id="ARBA00022630"/>
    </source>
</evidence>
<comment type="caution">
    <text evidence="12">The sequence shown here is derived from an EMBL/GenBank/DDBJ whole genome shotgun (WGS) entry which is preliminary data.</text>
</comment>
<dbReference type="Proteomes" id="UP001303473">
    <property type="component" value="Unassembled WGS sequence"/>
</dbReference>
<dbReference type="GO" id="GO:0071949">
    <property type="term" value="F:FAD binding"/>
    <property type="evidence" value="ECO:0007669"/>
    <property type="project" value="InterPro"/>
</dbReference>
<dbReference type="FunFam" id="3.30.70.2740:FF:000002">
    <property type="entry name" value="D-2-hydroxyglutarate dehydrogenase mitochondrial"/>
    <property type="match status" value="1"/>
</dbReference>
<dbReference type="GO" id="GO:0005739">
    <property type="term" value="C:mitochondrion"/>
    <property type="evidence" value="ECO:0007669"/>
    <property type="project" value="TreeGrafter"/>
</dbReference>
<dbReference type="CDD" id="cd00067">
    <property type="entry name" value="GAL4"/>
    <property type="match status" value="1"/>
</dbReference>
<dbReference type="FunFam" id="3.30.43.10:FF:000002">
    <property type="entry name" value="D-2-hydroxyglutarate dehydrogenase, mitochondrial"/>
    <property type="match status" value="1"/>
</dbReference>
<dbReference type="PROSITE" id="PS50048">
    <property type="entry name" value="ZN2_CY6_FUNGAL_2"/>
    <property type="match status" value="1"/>
</dbReference>
<dbReference type="Gene3D" id="3.30.465.10">
    <property type="match status" value="1"/>
</dbReference>
<dbReference type="PANTHER" id="PTHR43716">
    <property type="entry name" value="D-2-HYDROXYGLUTARATE DEHYDROGENASE, MITOCHONDRIAL"/>
    <property type="match status" value="1"/>
</dbReference>
<dbReference type="InterPro" id="IPR001138">
    <property type="entry name" value="Zn2Cys6_DnaBD"/>
</dbReference>
<keyword evidence="13" id="KW-1185">Reference proteome</keyword>
<dbReference type="PANTHER" id="PTHR43716:SF1">
    <property type="entry name" value="D-2-HYDROXYGLUTARATE DEHYDROGENASE, MITOCHONDRIAL"/>
    <property type="match status" value="1"/>
</dbReference>
<evidence type="ECO:0000313" key="13">
    <source>
        <dbReference type="Proteomes" id="UP001303473"/>
    </source>
</evidence>
<dbReference type="PROSITE" id="PS51387">
    <property type="entry name" value="FAD_PCMH"/>
    <property type="match status" value="1"/>
</dbReference>
<dbReference type="Gene3D" id="3.30.70.2740">
    <property type="match status" value="1"/>
</dbReference>
<evidence type="ECO:0000259" key="10">
    <source>
        <dbReference type="PROSITE" id="PS50048"/>
    </source>
</evidence>
<dbReference type="SUPFAM" id="SSF57701">
    <property type="entry name" value="Zn2/Cys6 DNA-binding domain"/>
    <property type="match status" value="1"/>
</dbReference>
<dbReference type="Gene3D" id="3.30.70.2190">
    <property type="match status" value="1"/>
</dbReference>
<dbReference type="GO" id="GO:0008270">
    <property type="term" value="F:zinc ion binding"/>
    <property type="evidence" value="ECO:0007669"/>
    <property type="project" value="InterPro"/>
</dbReference>
<dbReference type="Pfam" id="PF00172">
    <property type="entry name" value="Zn_clus"/>
    <property type="match status" value="1"/>
</dbReference>
<dbReference type="SUPFAM" id="SSF56176">
    <property type="entry name" value="FAD-binding/transporter-associated domain-like"/>
    <property type="match status" value="1"/>
</dbReference>
<dbReference type="GO" id="GO:0000981">
    <property type="term" value="F:DNA-binding transcription factor activity, RNA polymerase II-specific"/>
    <property type="evidence" value="ECO:0007669"/>
    <property type="project" value="InterPro"/>
</dbReference>
<dbReference type="SUPFAM" id="SSF55103">
    <property type="entry name" value="FAD-linked oxidases, C-terminal domain"/>
    <property type="match status" value="1"/>
</dbReference>
<feature type="region of interest" description="Disordered" evidence="9">
    <location>
        <begin position="644"/>
        <end position="713"/>
    </location>
</feature>
<keyword evidence="3" id="KW-0285">Flavoprotein</keyword>
<dbReference type="InterPro" id="IPR016164">
    <property type="entry name" value="FAD-linked_Oxase-like_C"/>
</dbReference>
<comment type="similarity">
    <text evidence="2">Belongs to the FAD-binding oxidoreductase/transferase type 4 family.</text>
</comment>
<keyword evidence="4" id="KW-0274">FAD</keyword>
<dbReference type="FunFam" id="1.10.45.10:FF:000001">
    <property type="entry name" value="D-lactate dehydrogenase mitochondrial"/>
    <property type="match status" value="1"/>
</dbReference>
<comment type="catalytic activity">
    <reaction evidence="8">
        <text>(R)-lactate + 2 Fe(III)-[cytochrome c] = 2 Fe(II)-[cytochrome c] + pyruvate + 2 H(+)</text>
        <dbReference type="Rhea" id="RHEA:13521"/>
        <dbReference type="Rhea" id="RHEA-COMP:10350"/>
        <dbReference type="Rhea" id="RHEA-COMP:14399"/>
        <dbReference type="ChEBI" id="CHEBI:15361"/>
        <dbReference type="ChEBI" id="CHEBI:15378"/>
        <dbReference type="ChEBI" id="CHEBI:16004"/>
        <dbReference type="ChEBI" id="CHEBI:29033"/>
        <dbReference type="ChEBI" id="CHEBI:29034"/>
        <dbReference type="EC" id="1.1.2.4"/>
    </reaction>
</comment>
<evidence type="ECO:0000256" key="2">
    <source>
        <dbReference type="ARBA" id="ARBA00008000"/>
    </source>
</evidence>